<keyword evidence="3" id="KW-1185">Reference proteome</keyword>
<dbReference type="GO" id="GO:0043565">
    <property type="term" value="F:sequence-specific DNA binding"/>
    <property type="evidence" value="ECO:0007669"/>
    <property type="project" value="InterPro"/>
</dbReference>
<dbReference type="EMBL" id="MCAQ01000012">
    <property type="protein sequence ID" value="RKF37070.1"/>
    <property type="molecule type" value="Genomic_DNA"/>
</dbReference>
<gene>
    <name evidence="2" type="ORF">BCY89_05310</name>
</gene>
<sequence>MKTELEYISLAPPESLQYLIESIWMVRNHSEKSVEGIVLPDGKIDLFLYLDNGSNFEIFISGICNEPIVKHPFPKSIMFAVSFYPIAAELVFKRSFATTLNKKITMAPGFMGFFIEDMSDYDAFYNKACTTIQLMLNEQIDSRKIKLFDLINRSKGQLKVGLIAIELGWSSREINRYFRKWFGMSLKNYIDIIKFCNSLMYIKNGNFYPDLDYADQSHFIRTIKKFSGSKPIVLKKNDNDRFIQLAIITVA</sequence>
<dbReference type="Gene3D" id="1.10.10.60">
    <property type="entry name" value="Homeodomain-like"/>
    <property type="match status" value="1"/>
</dbReference>
<dbReference type="SMART" id="SM00342">
    <property type="entry name" value="HTH_ARAC"/>
    <property type="match status" value="1"/>
</dbReference>
<dbReference type="InterPro" id="IPR046532">
    <property type="entry name" value="DUF6597"/>
</dbReference>
<dbReference type="InterPro" id="IPR018060">
    <property type="entry name" value="HTH_AraC"/>
</dbReference>
<dbReference type="GO" id="GO:0003700">
    <property type="term" value="F:DNA-binding transcription factor activity"/>
    <property type="evidence" value="ECO:0007669"/>
    <property type="project" value="InterPro"/>
</dbReference>
<proteinExistence type="predicted"/>
<name>A0A420FVV7_9SPHI</name>
<reference evidence="2 3" key="1">
    <citation type="submission" date="2016-07" db="EMBL/GenBank/DDBJ databases">
        <title>Genome analysis of Sphingobacterium siyangense T12B17.</title>
        <authorList>
            <person name="Xu D."/>
            <person name="Su Y."/>
            <person name="Zheng S."/>
        </authorList>
    </citation>
    <scope>NUCLEOTIDE SEQUENCE [LARGE SCALE GENOMIC DNA]</scope>
    <source>
        <strain evidence="2 3">T12B17</strain>
    </source>
</reference>
<evidence type="ECO:0000313" key="2">
    <source>
        <dbReference type="EMBL" id="RKF37070.1"/>
    </source>
</evidence>
<protein>
    <recommendedName>
        <fullName evidence="1">HTH araC/xylS-type domain-containing protein</fullName>
    </recommendedName>
</protein>
<evidence type="ECO:0000313" key="3">
    <source>
        <dbReference type="Proteomes" id="UP000286402"/>
    </source>
</evidence>
<accession>A0A420FVV7</accession>
<dbReference type="PROSITE" id="PS01124">
    <property type="entry name" value="HTH_ARAC_FAMILY_2"/>
    <property type="match status" value="1"/>
</dbReference>
<organism evidence="2 3">
    <name type="scientific">Sphingobacterium siyangense</name>
    <dbReference type="NCBI Taxonomy" id="459529"/>
    <lineage>
        <taxon>Bacteria</taxon>
        <taxon>Pseudomonadati</taxon>
        <taxon>Bacteroidota</taxon>
        <taxon>Sphingobacteriia</taxon>
        <taxon>Sphingobacteriales</taxon>
        <taxon>Sphingobacteriaceae</taxon>
        <taxon>Sphingobacterium</taxon>
    </lineage>
</organism>
<dbReference type="Proteomes" id="UP000286402">
    <property type="component" value="Unassembled WGS sequence"/>
</dbReference>
<dbReference type="AlphaFoldDB" id="A0A420FVV7"/>
<feature type="domain" description="HTH araC/xylS-type" evidence="1">
    <location>
        <begin position="143"/>
        <end position="237"/>
    </location>
</feature>
<dbReference type="Pfam" id="PF20240">
    <property type="entry name" value="DUF6597"/>
    <property type="match status" value="1"/>
</dbReference>
<evidence type="ECO:0000259" key="1">
    <source>
        <dbReference type="PROSITE" id="PS01124"/>
    </source>
</evidence>
<comment type="caution">
    <text evidence="2">The sequence shown here is derived from an EMBL/GenBank/DDBJ whole genome shotgun (WGS) entry which is preliminary data.</text>
</comment>